<keyword evidence="7" id="KW-1185">Reference proteome</keyword>
<dbReference type="AlphaFoldDB" id="A0A5J4IXU1"/>
<dbReference type="InterPro" id="IPR008254">
    <property type="entry name" value="Flavodoxin/NO_synth"/>
</dbReference>
<reference evidence="6 7" key="1">
    <citation type="submission" date="2019-08" db="EMBL/GenBank/DDBJ databases">
        <title>Draft genome sequence of Ulvibacter marinus type strain NBRC 109484.</title>
        <authorList>
            <person name="Kawano K."/>
            <person name="Ushijima N."/>
            <person name="Kihara M."/>
            <person name="Itoh H."/>
        </authorList>
    </citation>
    <scope>NUCLEOTIDE SEQUENCE [LARGE SCALE GENOMIC DNA]</scope>
    <source>
        <strain evidence="6 7">NBRC 109484</strain>
    </source>
</reference>
<evidence type="ECO:0000313" key="7">
    <source>
        <dbReference type="Proteomes" id="UP000326509"/>
    </source>
</evidence>
<feature type="transmembrane region" description="Helical" evidence="3">
    <location>
        <begin position="322"/>
        <end position="344"/>
    </location>
</feature>
<dbReference type="EC" id="1.6.2.4" evidence="2"/>
<dbReference type="PANTHER" id="PTHR19384">
    <property type="entry name" value="NITRIC OXIDE SYNTHASE-RELATED"/>
    <property type="match status" value="1"/>
</dbReference>
<dbReference type="Proteomes" id="UP000326509">
    <property type="component" value="Unassembled WGS sequence"/>
</dbReference>
<dbReference type="Gene3D" id="2.40.30.10">
    <property type="entry name" value="Translation factors"/>
    <property type="match status" value="1"/>
</dbReference>
<evidence type="ECO:0000256" key="1">
    <source>
        <dbReference type="ARBA" id="ARBA00022630"/>
    </source>
</evidence>
<dbReference type="InterPro" id="IPR001094">
    <property type="entry name" value="Flavdoxin-like"/>
</dbReference>
<feature type="domain" description="FAD-binding FR-type" evidence="5">
    <location>
        <begin position="476"/>
        <end position="573"/>
    </location>
</feature>
<evidence type="ECO:0000313" key="6">
    <source>
        <dbReference type="EMBL" id="GER58418.1"/>
    </source>
</evidence>
<evidence type="ECO:0000259" key="4">
    <source>
        <dbReference type="PROSITE" id="PS50902"/>
    </source>
</evidence>
<dbReference type="InterPro" id="IPR029039">
    <property type="entry name" value="Flavoprotein-like_sf"/>
</dbReference>
<name>A0A5J4IXU1_9FLAO</name>
<feature type="domain" description="Flavodoxin-like" evidence="4">
    <location>
        <begin position="322"/>
        <end position="457"/>
    </location>
</feature>
<protein>
    <recommendedName>
        <fullName evidence="2">NADPH--hemoprotein reductase</fullName>
        <ecNumber evidence="2">1.6.2.4</ecNumber>
    </recommendedName>
</protein>
<dbReference type="SUPFAM" id="SSF52218">
    <property type="entry name" value="Flavoproteins"/>
    <property type="match status" value="1"/>
</dbReference>
<dbReference type="Pfam" id="PF00175">
    <property type="entry name" value="NAD_binding_1"/>
    <property type="match status" value="1"/>
</dbReference>
<keyword evidence="1" id="KW-0285">Flavoprotein</keyword>
<dbReference type="GO" id="GO:0050660">
    <property type="term" value="F:flavin adenine dinucleotide binding"/>
    <property type="evidence" value="ECO:0007669"/>
    <property type="project" value="TreeGrafter"/>
</dbReference>
<feature type="transmembrane region" description="Helical" evidence="3">
    <location>
        <begin position="109"/>
        <end position="130"/>
    </location>
</feature>
<dbReference type="Pfam" id="PF03929">
    <property type="entry name" value="PepSY_TM"/>
    <property type="match status" value="1"/>
</dbReference>
<dbReference type="PROSITE" id="PS51384">
    <property type="entry name" value="FAD_FR"/>
    <property type="match status" value="1"/>
</dbReference>
<evidence type="ECO:0000256" key="3">
    <source>
        <dbReference type="SAM" id="Phobius"/>
    </source>
</evidence>
<sequence length="718" mass="80733">MVAAVTGAILAVEPVANTIQPYNVVPLDKVPLSQTVAALKENFTEVLDLEITSENFVKVSVFTNEGESQTIYVNPLTAERLGEAASQSAFFSFITNVHRSLFLKSIGRAFIGVASLLLCFIAVTGVFLLAQRQGGFKNWFVKVKESNFGQRYHIIFGRWFLLPLIIVGATGVFLSAEKFSLLPNTSVEHKLASISSEILKEEQNGKDVLFQNITLDQVRKITFPFSEDPDDFYLLELRKNELIVHQYTGKVLSEVTYPFVQLASRWSTKWHTGQGNVLWSIILFLASLSLLFFIISGFNMSIKKRKKASQFVQKWTKDEAEYIVLVGSETGSTLIFANAFAAALSQRDLSVFVCNINEYSTFRKAIHLIVFTATYGDGDAPTNARKFETLIHAIKPNQNLKFSVVGFGSLLYPNYCHFAVKVDAMLHTHECFFPLLPLVKINNQSEVAFQDWVKKWNEITGLGLKVTLPFKEKKHAEEFNFEVIERTFLNIDNTFLLQLKPEKALEFQSGDLLAIVPPNSDTARHYSIAEIKGELLLSIRAHEKGLCSEYLATLKTGDTILASIEKNKSFHLPENTYSVFCIANGTGIAPFLGMFSKNQQQSFHLLWGGRGKDSFNLYKKSLGRNVLLINEMAKSDSALKTYQLAFSQNRKKTYVQDILLKEQVEVAKKFKDGCVFMICGSMAMQQSVLDTLETITITQLQQPLSDFESNGQLLMDCY</sequence>
<dbReference type="GO" id="GO:0010181">
    <property type="term" value="F:FMN binding"/>
    <property type="evidence" value="ECO:0007669"/>
    <property type="project" value="InterPro"/>
</dbReference>
<keyword evidence="3" id="KW-0812">Transmembrane</keyword>
<dbReference type="InterPro" id="IPR039261">
    <property type="entry name" value="FNR_nucleotide-bd"/>
</dbReference>
<gene>
    <name evidence="6" type="ORF">ULMA_05260</name>
</gene>
<evidence type="ECO:0000256" key="2">
    <source>
        <dbReference type="ARBA" id="ARBA00023797"/>
    </source>
</evidence>
<dbReference type="Gene3D" id="3.40.50.360">
    <property type="match status" value="1"/>
</dbReference>
<accession>A0A5J4IXU1</accession>
<dbReference type="Pfam" id="PF00258">
    <property type="entry name" value="Flavodoxin_1"/>
    <property type="match status" value="1"/>
</dbReference>
<dbReference type="PRINTS" id="PR00371">
    <property type="entry name" value="FPNCR"/>
</dbReference>
<dbReference type="PANTHER" id="PTHR19384:SF17">
    <property type="entry name" value="NADPH--CYTOCHROME P450 REDUCTASE"/>
    <property type="match status" value="1"/>
</dbReference>
<evidence type="ECO:0000259" key="5">
    <source>
        <dbReference type="PROSITE" id="PS51384"/>
    </source>
</evidence>
<dbReference type="GO" id="GO:0003958">
    <property type="term" value="F:NADPH-hemoprotein reductase activity"/>
    <property type="evidence" value="ECO:0007669"/>
    <property type="project" value="UniProtKB-EC"/>
</dbReference>
<keyword evidence="3" id="KW-0472">Membrane</keyword>
<dbReference type="InterPro" id="IPR001433">
    <property type="entry name" value="OxRdtase_FAD/NAD-bd"/>
</dbReference>
<dbReference type="PRINTS" id="PR00369">
    <property type="entry name" value="FLAVODOXIN"/>
</dbReference>
<feature type="transmembrane region" description="Helical" evidence="3">
    <location>
        <begin position="277"/>
        <end position="302"/>
    </location>
</feature>
<dbReference type="InterPro" id="IPR005625">
    <property type="entry name" value="PepSY-ass_TM"/>
</dbReference>
<dbReference type="Gene3D" id="3.40.50.80">
    <property type="entry name" value="Nucleotide-binding domain of ferredoxin-NADP reductase (FNR) module"/>
    <property type="match status" value="1"/>
</dbReference>
<comment type="caution">
    <text evidence="6">The sequence shown here is derived from an EMBL/GenBank/DDBJ whole genome shotgun (WGS) entry which is preliminary data.</text>
</comment>
<dbReference type="InterPro" id="IPR017938">
    <property type="entry name" value="Riboflavin_synthase-like_b-brl"/>
</dbReference>
<proteinExistence type="predicted"/>
<organism evidence="6 7">
    <name type="scientific">Patiriisocius marinus</name>
    <dbReference type="NCBI Taxonomy" id="1397112"/>
    <lineage>
        <taxon>Bacteria</taxon>
        <taxon>Pseudomonadati</taxon>
        <taxon>Bacteroidota</taxon>
        <taxon>Flavobacteriia</taxon>
        <taxon>Flavobacteriales</taxon>
        <taxon>Flavobacteriaceae</taxon>
        <taxon>Patiriisocius</taxon>
    </lineage>
</organism>
<dbReference type="InterPro" id="IPR017927">
    <property type="entry name" value="FAD-bd_FR_type"/>
</dbReference>
<dbReference type="GO" id="GO:0005829">
    <property type="term" value="C:cytosol"/>
    <property type="evidence" value="ECO:0007669"/>
    <property type="project" value="TreeGrafter"/>
</dbReference>
<dbReference type="InterPro" id="IPR001709">
    <property type="entry name" value="Flavoprot_Pyr_Nucl_cyt_Rdtase"/>
</dbReference>
<dbReference type="PROSITE" id="PS50902">
    <property type="entry name" value="FLAVODOXIN_LIKE"/>
    <property type="match status" value="1"/>
</dbReference>
<keyword evidence="3" id="KW-1133">Transmembrane helix</keyword>
<feature type="transmembrane region" description="Helical" evidence="3">
    <location>
        <begin position="151"/>
        <end position="174"/>
    </location>
</feature>
<dbReference type="EMBL" id="BKCG01000001">
    <property type="protein sequence ID" value="GER58418.1"/>
    <property type="molecule type" value="Genomic_DNA"/>
</dbReference>
<dbReference type="SUPFAM" id="SSF52343">
    <property type="entry name" value="Ferredoxin reductase-like, C-terminal NADP-linked domain"/>
    <property type="match status" value="1"/>
</dbReference>
<dbReference type="SUPFAM" id="SSF63380">
    <property type="entry name" value="Riboflavin synthase domain-like"/>
    <property type="match status" value="1"/>
</dbReference>